<protein>
    <submittedName>
        <fullName evidence="1">RNA-directed RNA polymerase</fullName>
    </submittedName>
</protein>
<keyword evidence="2" id="KW-1185">Reference proteome</keyword>
<accession>A0AAD9BDU4</accession>
<evidence type="ECO:0000313" key="2">
    <source>
        <dbReference type="Proteomes" id="UP001228049"/>
    </source>
</evidence>
<keyword evidence="1" id="KW-0548">Nucleotidyltransferase</keyword>
<proteinExistence type="predicted"/>
<keyword evidence="1" id="KW-0808">Transferase</keyword>
<dbReference type="GO" id="GO:0003968">
    <property type="term" value="F:RNA-directed RNA polymerase activity"/>
    <property type="evidence" value="ECO:0007669"/>
    <property type="project" value="UniProtKB-KW"/>
</dbReference>
<reference evidence="1" key="1">
    <citation type="submission" date="2023-04" db="EMBL/GenBank/DDBJ databases">
        <title>Chromosome-level genome of Chaenocephalus aceratus.</title>
        <authorList>
            <person name="Park H."/>
        </authorList>
    </citation>
    <scope>NUCLEOTIDE SEQUENCE</scope>
    <source>
        <strain evidence="1">DE</strain>
        <tissue evidence="1">Muscle</tissue>
    </source>
</reference>
<gene>
    <name evidence="1" type="ORF">KUDE01_025189</name>
</gene>
<dbReference type="AlphaFoldDB" id="A0AAD9BDU4"/>
<organism evidence="1 2">
    <name type="scientific">Dissostichus eleginoides</name>
    <name type="common">Patagonian toothfish</name>
    <name type="synonym">Dissostichus amissus</name>
    <dbReference type="NCBI Taxonomy" id="100907"/>
    <lineage>
        <taxon>Eukaryota</taxon>
        <taxon>Metazoa</taxon>
        <taxon>Chordata</taxon>
        <taxon>Craniata</taxon>
        <taxon>Vertebrata</taxon>
        <taxon>Euteleostomi</taxon>
        <taxon>Actinopterygii</taxon>
        <taxon>Neopterygii</taxon>
        <taxon>Teleostei</taxon>
        <taxon>Neoteleostei</taxon>
        <taxon>Acanthomorphata</taxon>
        <taxon>Eupercaria</taxon>
        <taxon>Perciformes</taxon>
        <taxon>Notothenioidei</taxon>
        <taxon>Nototheniidae</taxon>
        <taxon>Dissostichus</taxon>
    </lineage>
</organism>
<keyword evidence="1" id="KW-0696">RNA-directed RNA polymerase</keyword>
<name>A0AAD9BDU4_DISEL</name>
<sequence>MVVGVCLESVHYHECQHACFNQEPSSIPNTALLNGPQDCLLQAREEPGPNSARGAERVQGGKEKKQRIKIKVFVSL</sequence>
<evidence type="ECO:0000313" key="1">
    <source>
        <dbReference type="EMBL" id="KAK1882027.1"/>
    </source>
</evidence>
<comment type="caution">
    <text evidence="1">The sequence shown here is derived from an EMBL/GenBank/DDBJ whole genome shotgun (WGS) entry which is preliminary data.</text>
</comment>
<dbReference type="EMBL" id="JASDAP010000024">
    <property type="protein sequence ID" value="KAK1882027.1"/>
    <property type="molecule type" value="Genomic_DNA"/>
</dbReference>
<dbReference type="Proteomes" id="UP001228049">
    <property type="component" value="Unassembled WGS sequence"/>
</dbReference>